<dbReference type="RefSeq" id="WP_157523918.1">
    <property type="nucleotide sequence ID" value="NZ_CP066775.1"/>
</dbReference>
<evidence type="ECO:0000313" key="1">
    <source>
        <dbReference type="EMBL" id="QQL51301.1"/>
    </source>
</evidence>
<dbReference type="EMBL" id="CP066775">
    <property type="protein sequence ID" value="QQL51301.1"/>
    <property type="molecule type" value="Genomic_DNA"/>
</dbReference>
<name>A0A6I4I162_9SPHI</name>
<protein>
    <recommendedName>
        <fullName evidence="3">Outer membrane protein with beta-barrel domain</fullName>
    </recommendedName>
</protein>
<evidence type="ECO:0000313" key="2">
    <source>
        <dbReference type="Proteomes" id="UP000429232"/>
    </source>
</evidence>
<keyword evidence="2" id="KW-1185">Reference proteome</keyword>
<evidence type="ECO:0008006" key="3">
    <source>
        <dbReference type="Google" id="ProtNLM"/>
    </source>
</evidence>
<reference evidence="1 2" key="1">
    <citation type="submission" date="2020-12" db="EMBL/GenBank/DDBJ databases">
        <title>HMF7856_wgs.fasta genome submission.</title>
        <authorList>
            <person name="Kang H."/>
            <person name="Kim H."/>
            <person name="Joh K."/>
        </authorList>
    </citation>
    <scope>NUCLEOTIDE SEQUENCE [LARGE SCALE GENOMIC DNA]</scope>
    <source>
        <strain evidence="1 2">HMF7856</strain>
    </source>
</reference>
<sequence length="204" mass="21398">MNFKNSTKLALTSLAFAGLLFAGKANAQEKKGLASGSDSQGFRIGIGVEPGIPTGDRIRPYSHFALGGNLRAQYDLKGPVSLMLTAGYTNFFGRDYTSSATIGGTTVTSTTKAPDYGLIPVKAGIKIFPAHNFYFSGEAGVGFETNNNYENAGNKSAKLILAPGLGFAESYTGLDIGLRYENYSGGNSGTFGQVALRVAYGFGN</sequence>
<gene>
    <name evidence="1" type="ORF">GO620_007605</name>
</gene>
<accession>A0A6I4I162</accession>
<dbReference type="KEGG" id="mgik:GO620_007605"/>
<dbReference type="AlphaFoldDB" id="A0A6I4I162"/>
<proteinExistence type="predicted"/>
<organism evidence="1 2">
    <name type="scientific">Mucilaginibacter ginkgonis</name>
    <dbReference type="NCBI Taxonomy" id="2682091"/>
    <lineage>
        <taxon>Bacteria</taxon>
        <taxon>Pseudomonadati</taxon>
        <taxon>Bacteroidota</taxon>
        <taxon>Sphingobacteriia</taxon>
        <taxon>Sphingobacteriales</taxon>
        <taxon>Sphingobacteriaceae</taxon>
        <taxon>Mucilaginibacter</taxon>
    </lineage>
</organism>
<dbReference type="Proteomes" id="UP000429232">
    <property type="component" value="Chromosome"/>
</dbReference>